<dbReference type="AlphaFoldDB" id="A0A0G1YHK8"/>
<feature type="transmembrane region" description="Helical" evidence="1">
    <location>
        <begin position="20"/>
        <end position="44"/>
    </location>
</feature>
<reference evidence="2 3" key="1">
    <citation type="journal article" date="2015" name="Nature">
        <title>rRNA introns, odd ribosomes, and small enigmatic genomes across a large radiation of phyla.</title>
        <authorList>
            <person name="Brown C.T."/>
            <person name="Hug L.A."/>
            <person name="Thomas B.C."/>
            <person name="Sharon I."/>
            <person name="Castelle C.J."/>
            <person name="Singh A."/>
            <person name="Wilkins M.J."/>
            <person name="Williams K.H."/>
            <person name="Banfield J.F."/>
        </authorList>
    </citation>
    <scope>NUCLEOTIDE SEQUENCE [LARGE SCALE GENOMIC DNA]</scope>
</reference>
<keyword evidence="1" id="KW-1133">Transmembrane helix</keyword>
<evidence type="ECO:0000313" key="3">
    <source>
        <dbReference type="Proteomes" id="UP000033870"/>
    </source>
</evidence>
<dbReference type="Proteomes" id="UP000033870">
    <property type="component" value="Unassembled WGS sequence"/>
</dbReference>
<dbReference type="STRING" id="1619044.UY92_C0004G0052"/>
<protein>
    <submittedName>
        <fullName evidence="2">Uncharacterized protein</fullName>
    </submittedName>
</protein>
<keyword evidence="1" id="KW-0472">Membrane</keyword>
<sequence>MSVYPCPQKYLVRDRRGSALLFVMIFGAIAFTMIVMGLSGYALFEHRAARRLGHRDQAFHVAEAGIDYYRWHLAHSPTDYTDGTGEAGPYLHEYTDKDGTVLGAFLLAVSPPDSGSTVVTVSSTGWTLAEPTAKRTVQVRLGYPALTDYAIMANSNMHFSYTTQVSGAVQANGGIRFDGTSDSWVRSSKETYQYQNQTHNGVWGGGGPKSFWQYPVPAVDFNGLTADLAAIKTQAQAGGVYLTSSGDEGWHLVFKPDRTFDVYRVDTRRCYNGEGKYIGKWWQGNVYCYDIDAEQFVANYPHPGNGYIFVEDHIWVEGIIAGHLTVGAGRFPSSPANYRNIYLPGNITYAAVSQDVLGLITQGDIVIPHDVPETMTVQAALLSQYGKIYRPYYYQDERDSLTIFGSQISYNGSGYKYVNGWGNVVSGFVNTNHMYDANLKYYPPPGFPVENTYEMISWEEVGS</sequence>
<name>A0A0G1YHK8_9BACT</name>
<evidence type="ECO:0000256" key="1">
    <source>
        <dbReference type="SAM" id="Phobius"/>
    </source>
</evidence>
<dbReference type="EMBL" id="LCRX01000004">
    <property type="protein sequence ID" value="KKW42716.1"/>
    <property type="molecule type" value="Genomic_DNA"/>
</dbReference>
<accession>A0A0G1YHK8</accession>
<comment type="caution">
    <text evidence="2">The sequence shown here is derived from an EMBL/GenBank/DDBJ whole genome shotgun (WGS) entry which is preliminary data.</text>
</comment>
<evidence type="ECO:0000313" key="2">
    <source>
        <dbReference type="EMBL" id="KKW42716.1"/>
    </source>
</evidence>
<gene>
    <name evidence="2" type="ORF">UY92_C0004G0052</name>
</gene>
<organism evidence="2 3">
    <name type="scientific">Candidatus Magasanikbacteria bacterium GW2011_GWA2_56_11</name>
    <dbReference type="NCBI Taxonomy" id="1619044"/>
    <lineage>
        <taxon>Bacteria</taxon>
        <taxon>Candidatus Magasanikiibacteriota</taxon>
    </lineage>
</organism>
<keyword evidence="1" id="KW-0812">Transmembrane</keyword>
<proteinExistence type="predicted"/>